<reference evidence="1 2" key="1">
    <citation type="submission" date="2019-10" db="EMBL/GenBank/DDBJ databases">
        <title>Dictyobacter vulcani sp. nov., within the class Ktedonobacteria, isolated from soil of volcanic Mt. Zao.</title>
        <authorList>
            <person name="Zheng Y."/>
            <person name="Wang C.M."/>
            <person name="Sakai Y."/>
            <person name="Abe K."/>
            <person name="Yokota A."/>
            <person name="Yabe S."/>
        </authorList>
    </citation>
    <scope>NUCLEOTIDE SEQUENCE [LARGE SCALE GENOMIC DNA]</scope>
    <source>
        <strain evidence="1 2">W12</strain>
    </source>
</reference>
<keyword evidence="2" id="KW-1185">Reference proteome</keyword>
<proteinExistence type="predicted"/>
<organism evidence="1 2">
    <name type="scientific">Dictyobacter vulcani</name>
    <dbReference type="NCBI Taxonomy" id="2607529"/>
    <lineage>
        <taxon>Bacteria</taxon>
        <taxon>Bacillati</taxon>
        <taxon>Chloroflexota</taxon>
        <taxon>Ktedonobacteria</taxon>
        <taxon>Ktedonobacterales</taxon>
        <taxon>Dictyobacteraceae</taxon>
        <taxon>Dictyobacter</taxon>
    </lineage>
</organism>
<name>A0A5J4KJE8_9CHLR</name>
<dbReference type="RefSeq" id="WP_162004881.1">
    <property type="nucleotide sequence ID" value="NZ_BKZW01000001.1"/>
</dbReference>
<accession>A0A5J4KJE8</accession>
<dbReference type="Proteomes" id="UP000326912">
    <property type="component" value="Unassembled WGS sequence"/>
</dbReference>
<dbReference type="EMBL" id="BKZW01000001">
    <property type="protein sequence ID" value="GER86281.1"/>
    <property type="molecule type" value="Genomic_DNA"/>
</dbReference>
<protein>
    <submittedName>
        <fullName evidence="1">Uncharacterized protein</fullName>
    </submittedName>
</protein>
<gene>
    <name evidence="1" type="ORF">KDW_04430</name>
</gene>
<evidence type="ECO:0000313" key="1">
    <source>
        <dbReference type="EMBL" id="GER86281.1"/>
    </source>
</evidence>
<comment type="caution">
    <text evidence="1">The sequence shown here is derived from an EMBL/GenBank/DDBJ whole genome shotgun (WGS) entry which is preliminary data.</text>
</comment>
<evidence type="ECO:0000313" key="2">
    <source>
        <dbReference type="Proteomes" id="UP000326912"/>
    </source>
</evidence>
<dbReference type="AlphaFoldDB" id="A0A5J4KJE8"/>
<sequence length="57" mass="6390">MSILEEIVGALSDTDRNSKMRKLGDLELFMDYGFGRRQDVSNKEFVQGISLLVKAAP</sequence>